<keyword evidence="3" id="KW-0349">Heme</keyword>
<evidence type="ECO:0000256" key="6">
    <source>
        <dbReference type="ARBA" id="ARBA00022989"/>
    </source>
</evidence>
<feature type="transmembrane region" description="Helical" evidence="11">
    <location>
        <begin position="6"/>
        <end position="25"/>
    </location>
</feature>
<dbReference type="GO" id="GO:0004672">
    <property type="term" value="F:protein kinase activity"/>
    <property type="evidence" value="ECO:0007669"/>
    <property type="project" value="InterPro"/>
</dbReference>
<comment type="caution">
    <text evidence="12">The sequence shown here is derived from an EMBL/GenBank/DDBJ whole genome shotgun (WGS) entry which is preliminary data.</text>
</comment>
<keyword evidence="10 11" id="KW-0472">Membrane</keyword>
<evidence type="ECO:0000256" key="8">
    <source>
        <dbReference type="ARBA" id="ARBA00023004"/>
    </source>
</evidence>
<keyword evidence="5" id="KW-0479">Metal-binding</keyword>
<dbReference type="OrthoDB" id="1055148at2759"/>
<dbReference type="InterPro" id="IPR036396">
    <property type="entry name" value="Cyt_P450_sf"/>
</dbReference>
<name>A0A7J0H6R3_9ERIC</name>
<dbReference type="SUPFAM" id="SSF48264">
    <property type="entry name" value="Cytochrome P450"/>
    <property type="match status" value="1"/>
</dbReference>
<gene>
    <name evidence="12" type="ORF">Acr_27g0005290</name>
</gene>
<evidence type="ECO:0000256" key="1">
    <source>
        <dbReference type="ARBA" id="ARBA00004167"/>
    </source>
</evidence>
<dbReference type="PRINTS" id="PR00463">
    <property type="entry name" value="EP450I"/>
</dbReference>
<dbReference type="PANTHER" id="PTHR47947:SF62">
    <property type="entry name" value="CYTOCHROME P450, FAMILY 81, SUBFAMILY D, POLYPEPTIDE 5"/>
    <property type="match status" value="1"/>
</dbReference>
<dbReference type="EMBL" id="BJWL01000027">
    <property type="protein sequence ID" value="GFZ18790.1"/>
    <property type="molecule type" value="Genomic_DNA"/>
</dbReference>
<dbReference type="GO" id="GO:0016020">
    <property type="term" value="C:membrane"/>
    <property type="evidence" value="ECO:0007669"/>
    <property type="project" value="UniProtKB-SubCell"/>
</dbReference>
<protein>
    <submittedName>
        <fullName evidence="12">Cytochrome P450, family 81, subfamily D, polypeptide 8</fullName>
    </submittedName>
</protein>
<evidence type="ECO:0000256" key="2">
    <source>
        <dbReference type="ARBA" id="ARBA00010617"/>
    </source>
</evidence>
<dbReference type="PANTHER" id="PTHR47947">
    <property type="entry name" value="CYTOCHROME P450 82C3-RELATED"/>
    <property type="match status" value="1"/>
</dbReference>
<keyword evidence="9" id="KW-0503">Monooxygenase</keyword>
<dbReference type="InterPro" id="IPR011009">
    <property type="entry name" value="Kinase-like_dom_sf"/>
</dbReference>
<accession>A0A7J0H6R3</accession>
<dbReference type="Proteomes" id="UP000585474">
    <property type="component" value="Unassembled WGS sequence"/>
</dbReference>
<evidence type="ECO:0000313" key="12">
    <source>
        <dbReference type="EMBL" id="GFZ18790.1"/>
    </source>
</evidence>
<dbReference type="GO" id="GO:0004497">
    <property type="term" value="F:monooxygenase activity"/>
    <property type="evidence" value="ECO:0007669"/>
    <property type="project" value="UniProtKB-KW"/>
</dbReference>
<dbReference type="AlphaFoldDB" id="A0A7J0H6R3"/>
<dbReference type="Gene3D" id="3.30.200.20">
    <property type="entry name" value="Phosphorylase Kinase, domain 1"/>
    <property type="match status" value="1"/>
</dbReference>
<dbReference type="InterPro" id="IPR002401">
    <property type="entry name" value="Cyt_P450_E_grp-I"/>
</dbReference>
<reference evidence="12 13" key="1">
    <citation type="submission" date="2019-07" db="EMBL/GenBank/DDBJ databases">
        <title>De Novo Assembly of kiwifruit Actinidia rufa.</title>
        <authorList>
            <person name="Sugita-Konishi S."/>
            <person name="Sato K."/>
            <person name="Mori E."/>
            <person name="Abe Y."/>
            <person name="Kisaki G."/>
            <person name="Hamano K."/>
            <person name="Suezawa K."/>
            <person name="Otani M."/>
            <person name="Fukuda T."/>
            <person name="Manabe T."/>
            <person name="Gomi K."/>
            <person name="Tabuchi M."/>
            <person name="Akimitsu K."/>
            <person name="Kataoka I."/>
        </authorList>
    </citation>
    <scope>NUCLEOTIDE SEQUENCE [LARGE SCALE GENOMIC DNA]</scope>
    <source>
        <strain evidence="13">cv. Fuchu</strain>
    </source>
</reference>
<evidence type="ECO:0000256" key="3">
    <source>
        <dbReference type="ARBA" id="ARBA00022617"/>
    </source>
</evidence>
<sequence>MRAMEIYLPYVTVSVFVVFITFKLLSKGNKNRRRNLPPSPPALPVIGHLHLLKQPLHRTLQNLSQNLGSVFSLRLGSRLVVVVSSSSVAEECFTKNDVVLANRPRFIIGKYLSYNYTTVVVVAPYGDYWRNLRRLMALEIFSTNRLNLFLSIRQDEIKLLLRRLYQKSSNDFARVELKSKFSELTFNIIMRMIAGKRYYGDDLADCEEAKGFRELVSEAFKYSGVSNPADFLPVLRWIDFKGFEKNLAKLHKRIDSRLQGLIDEHRRDKSKNTMIDHLLSLQESQPENYTDSVIKGLMLPGHGQGLPEFQTEIMVLSKIRHRHLVSLIGYCDERSEMILVYEFMEKGTLRDHLYNLNKVLCARPAINSLLPGEQVNLAEWGLYWQKKGQLEEIIDPFLAGKINSHSLRMFGETAEKCLKENGVERPSMHDVLWDLEYALQLQQTGRHREPHEDSTTDAPWVLPVISVQRSPSHSLTIDDEYNVPMADFSDTIQLNASEVFSQLKIDGAR</sequence>
<evidence type="ECO:0000256" key="11">
    <source>
        <dbReference type="SAM" id="Phobius"/>
    </source>
</evidence>
<evidence type="ECO:0000313" key="13">
    <source>
        <dbReference type="Proteomes" id="UP000585474"/>
    </source>
</evidence>
<evidence type="ECO:0000256" key="4">
    <source>
        <dbReference type="ARBA" id="ARBA00022692"/>
    </source>
</evidence>
<dbReference type="Pfam" id="PF00067">
    <property type="entry name" value="p450"/>
    <property type="match status" value="1"/>
</dbReference>
<comment type="subcellular location">
    <subcellularLocation>
        <location evidence="1">Membrane</location>
        <topology evidence="1">Single-pass membrane protein</topology>
    </subcellularLocation>
</comment>
<comment type="similarity">
    <text evidence="2">Belongs to the cytochrome P450 family.</text>
</comment>
<dbReference type="GO" id="GO:0005506">
    <property type="term" value="F:iron ion binding"/>
    <property type="evidence" value="ECO:0007669"/>
    <property type="project" value="InterPro"/>
</dbReference>
<keyword evidence="8" id="KW-0408">Iron</keyword>
<dbReference type="InterPro" id="IPR001128">
    <property type="entry name" value="Cyt_P450"/>
</dbReference>
<evidence type="ECO:0000256" key="7">
    <source>
        <dbReference type="ARBA" id="ARBA00023002"/>
    </source>
</evidence>
<dbReference type="Gene3D" id="1.10.630.10">
    <property type="entry name" value="Cytochrome P450"/>
    <property type="match status" value="1"/>
</dbReference>
<evidence type="ECO:0000256" key="9">
    <source>
        <dbReference type="ARBA" id="ARBA00023033"/>
    </source>
</evidence>
<keyword evidence="6 11" id="KW-1133">Transmembrane helix</keyword>
<dbReference type="Gene3D" id="1.10.510.10">
    <property type="entry name" value="Transferase(Phosphotransferase) domain 1"/>
    <property type="match status" value="1"/>
</dbReference>
<dbReference type="SUPFAM" id="SSF56112">
    <property type="entry name" value="Protein kinase-like (PK-like)"/>
    <property type="match status" value="1"/>
</dbReference>
<dbReference type="GO" id="GO:0016705">
    <property type="term" value="F:oxidoreductase activity, acting on paired donors, with incorporation or reduction of molecular oxygen"/>
    <property type="evidence" value="ECO:0007669"/>
    <property type="project" value="InterPro"/>
</dbReference>
<keyword evidence="4 11" id="KW-0812">Transmembrane</keyword>
<organism evidence="12 13">
    <name type="scientific">Actinidia rufa</name>
    <dbReference type="NCBI Taxonomy" id="165716"/>
    <lineage>
        <taxon>Eukaryota</taxon>
        <taxon>Viridiplantae</taxon>
        <taxon>Streptophyta</taxon>
        <taxon>Embryophyta</taxon>
        <taxon>Tracheophyta</taxon>
        <taxon>Spermatophyta</taxon>
        <taxon>Magnoliopsida</taxon>
        <taxon>eudicotyledons</taxon>
        <taxon>Gunneridae</taxon>
        <taxon>Pentapetalae</taxon>
        <taxon>asterids</taxon>
        <taxon>Ericales</taxon>
        <taxon>Actinidiaceae</taxon>
        <taxon>Actinidia</taxon>
    </lineage>
</organism>
<keyword evidence="13" id="KW-1185">Reference proteome</keyword>
<keyword evidence="7" id="KW-0560">Oxidoreductase</keyword>
<dbReference type="GO" id="GO:0020037">
    <property type="term" value="F:heme binding"/>
    <property type="evidence" value="ECO:0007669"/>
    <property type="project" value="InterPro"/>
</dbReference>
<dbReference type="InterPro" id="IPR050651">
    <property type="entry name" value="Plant_Cytochrome_P450_Monoox"/>
</dbReference>
<evidence type="ECO:0000256" key="5">
    <source>
        <dbReference type="ARBA" id="ARBA00022723"/>
    </source>
</evidence>
<evidence type="ECO:0000256" key="10">
    <source>
        <dbReference type="ARBA" id="ARBA00023136"/>
    </source>
</evidence>
<proteinExistence type="inferred from homology"/>